<gene>
    <name evidence="1" type="ORF">HAX54_036183</name>
</gene>
<name>A0ABS8SFV7_DATST</name>
<proteinExistence type="predicted"/>
<sequence>MSRSAELHMKMDELREQVRVMGERHEGDLIQLQQILVVISTNNQVLMVFPNENGGLNVGCEKFFEYDNILEDAKVKIATIILEGKALKWHQAMMKSQLGWGLLN</sequence>
<keyword evidence="2" id="KW-1185">Reference proteome</keyword>
<evidence type="ECO:0000313" key="1">
    <source>
        <dbReference type="EMBL" id="MCD7457790.1"/>
    </source>
</evidence>
<organism evidence="1 2">
    <name type="scientific">Datura stramonium</name>
    <name type="common">Jimsonweed</name>
    <name type="synonym">Common thornapple</name>
    <dbReference type="NCBI Taxonomy" id="4076"/>
    <lineage>
        <taxon>Eukaryota</taxon>
        <taxon>Viridiplantae</taxon>
        <taxon>Streptophyta</taxon>
        <taxon>Embryophyta</taxon>
        <taxon>Tracheophyta</taxon>
        <taxon>Spermatophyta</taxon>
        <taxon>Magnoliopsida</taxon>
        <taxon>eudicotyledons</taxon>
        <taxon>Gunneridae</taxon>
        <taxon>Pentapetalae</taxon>
        <taxon>asterids</taxon>
        <taxon>lamiids</taxon>
        <taxon>Solanales</taxon>
        <taxon>Solanaceae</taxon>
        <taxon>Solanoideae</taxon>
        <taxon>Datureae</taxon>
        <taxon>Datura</taxon>
    </lineage>
</organism>
<comment type="caution">
    <text evidence="1">The sequence shown here is derived from an EMBL/GenBank/DDBJ whole genome shotgun (WGS) entry which is preliminary data.</text>
</comment>
<dbReference type="EMBL" id="JACEIK010000478">
    <property type="protein sequence ID" value="MCD7457790.1"/>
    <property type="molecule type" value="Genomic_DNA"/>
</dbReference>
<accession>A0ABS8SFV7</accession>
<reference evidence="1 2" key="1">
    <citation type="journal article" date="2021" name="BMC Genomics">
        <title>Datura genome reveals duplications of psychoactive alkaloid biosynthetic genes and high mutation rate following tissue culture.</title>
        <authorList>
            <person name="Rajewski A."/>
            <person name="Carter-House D."/>
            <person name="Stajich J."/>
            <person name="Litt A."/>
        </authorList>
    </citation>
    <scope>NUCLEOTIDE SEQUENCE [LARGE SCALE GENOMIC DNA]</scope>
    <source>
        <strain evidence="1">AR-01</strain>
    </source>
</reference>
<evidence type="ECO:0000313" key="2">
    <source>
        <dbReference type="Proteomes" id="UP000823775"/>
    </source>
</evidence>
<protein>
    <submittedName>
        <fullName evidence="1">Uncharacterized protein</fullName>
    </submittedName>
</protein>
<dbReference type="Proteomes" id="UP000823775">
    <property type="component" value="Unassembled WGS sequence"/>
</dbReference>